<reference evidence="4" key="1">
    <citation type="submission" date="2020-08" db="EMBL/GenBank/DDBJ databases">
        <title>Genome public.</title>
        <authorList>
            <person name="Liu C."/>
            <person name="Sun Q."/>
        </authorList>
    </citation>
    <scope>NUCLEOTIDE SEQUENCE</scope>
    <source>
        <strain evidence="4">BX8</strain>
    </source>
</reference>
<dbReference type="PANTHER" id="PTHR30036:SF7">
    <property type="entry name" value="ABC TRANSPORTER PERIPLASMIC-BINDING PROTEIN YPHF"/>
    <property type="match status" value="1"/>
</dbReference>
<dbReference type="Gene3D" id="3.40.50.2300">
    <property type="match status" value="2"/>
</dbReference>
<gene>
    <name evidence="4" type="ORF">H8S23_09395</name>
</gene>
<dbReference type="RefSeq" id="WP_186888085.1">
    <property type="nucleotide sequence ID" value="NZ_JACONZ010000003.1"/>
</dbReference>
<evidence type="ECO:0000313" key="4">
    <source>
        <dbReference type="EMBL" id="MBC5581721.1"/>
    </source>
</evidence>
<dbReference type="InterPro" id="IPR025997">
    <property type="entry name" value="SBP_2_dom"/>
</dbReference>
<accession>A0A923KWB7</accession>
<evidence type="ECO:0000256" key="2">
    <source>
        <dbReference type="ARBA" id="ARBA00007639"/>
    </source>
</evidence>
<dbReference type="EMBL" id="JACONZ010000003">
    <property type="protein sequence ID" value="MBC5581721.1"/>
    <property type="molecule type" value="Genomic_DNA"/>
</dbReference>
<dbReference type="GO" id="GO:0030288">
    <property type="term" value="C:outer membrane-bounded periplasmic space"/>
    <property type="evidence" value="ECO:0007669"/>
    <property type="project" value="TreeGrafter"/>
</dbReference>
<comment type="similarity">
    <text evidence="2">Belongs to the bacterial solute-binding protein 2 family.</text>
</comment>
<evidence type="ECO:0000259" key="3">
    <source>
        <dbReference type="Pfam" id="PF13407"/>
    </source>
</evidence>
<name>A0A923KWB7_9FIRM</name>
<dbReference type="Pfam" id="PF13407">
    <property type="entry name" value="Peripla_BP_4"/>
    <property type="match status" value="1"/>
</dbReference>
<protein>
    <submittedName>
        <fullName evidence="4">Substrate-binding domain-containing protein</fullName>
    </submittedName>
</protein>
<keyword evidence="5" id="KW-1185">Reference proteome</keyword>
<comment type="caution">
    <text evidence="4">The sequence shown here is derived from an EMBL/GenBank/DDBJ whole genome shotgun (WGS) entry which is preliminary data.</text>
</comment>
<dbReference type="SUPFAM" id="SSF53822">
    <property type="entry name" value="Periplasmic binding protein-like I"/>
    <property type="match status" value="1"/>
</dbReference>
<evidence type="ECO:0000313" key="5">
    <source>
        <dbReference type="Proteomes" id="UP000659630"/>
    </source>
</evidence>
<sequence>MQGGAVWGQAEAGFYAACEELGWDGQYVAPATPNDTTVMVELSETALNNGADVLIGTYYSPEIFGDVLKPAFERGVYIASTNASVGPEYQNFWIGTDPDGMGVTQAKTLVELAGDQEVTVVYMQTEATSETQNQQFAAFTKYLKDYANITVYGQEFCNSSEITAAEKIANLIKVNPQINACVCADGAGCIGVANYVDENGVQDDFISVGIDDAADMLNYIMSGALDCTIAQDFYAMGYQSCMMIKTLMDGGDVEFDNDSGSVVIKAEDVESYAAEKGITLS</sequence>
<dbReference type="PANTHER" id="PTHR30036">
    <property type="entry name" value="D-XYLOSE-BINDING PERIPLASMIC PROTEIN"/>
    <property type="match status" value="1"/>
</dbReference>
<dbReference type="Proteomes" id="UP000659630">
    <property type="component" value="Unassembled WGS sequence"/>
</dbReference>
<dbReference type="InterPro" id="IPR028082">
    <property type="entry name" value="Peripla_BP_I"/>
</dbReference>
<proteinExistence type="inferred from homology"/>
<dbReference type="InterPro" id="IPR050555">
    <property type="entry name" value="Bact_Solute-Bind_Prot2"/>
</dbReference>
<comment type="subcellular location">
    <subcellularLocation>
        <location evidence="1">Cell envelope</location>
    </subcellularLocation>
</comment>
<dbReference type="AlphaFoldDB" id="A0A923KWB7"/>
<evidence type="ECO:0000256" key="1">
    <source>
        <dbReference type="ARBA" id="ARBA00004196"/>
    </source>
</evidence>
<organism evidence="4 5">
    <name type="scientific">Anaerofilum hominis</name>
    <dbReference type="NCBI Taxonomy" id="2763016"/>
    <lineage>
        <taxon>Bacteria</taxon>
        <taxon>Bacillati</taxon>
        <taxon>Bacillota</taxon>
        <taxon>Clostridia</taxon>
        <taxon>Eubacteriales</taxon>
        <taxon>Oscillospiraceae</taxon>
        <taxon>Anaerofilum</taxon>
    </lineage>
</organism>
<dbReference type="CDD" id="cd01536">
    <property type="entry name" value="PBP1_ABC_sugar_binding-like"/>
    <property type="match status" value="1"/>
</dbReference>
<feature type="domain" description="Periplasmic binding protein" evidence="3">
    <location>
        <begin position="5"/>
        <end position="251"/>
    </location>
</feature>
<dbReference type="GO" id="GO:0030246">
    <property type="term" value="F:carbohydrate binding"/>
    <property type="evidence" value="ECO:0007669"/>
    <property type="project" value="TreeGrafter"/>
</dbReference>